<protein>
    <submittedName>
        <fullName evidence="2">Uncharacterized protein</fullName>
    </submittedName>
</protein>
<name>A0ABD0LXH4_9CAEN</name>
<evidence type="ECO:0000313" key="2">
    <source>
        <dbReference type="EMBL" id="KAK7504197.1"/>
    </source>
</evidence>
<accession>A0ABD0LXH4</accession>
<dbReference type="Proteomes" id="UP001519460">
    <property type="component" value="Unassembled WGS sequence"/>
</dbReference>
<evidence type="ECO:0000256" key="1">
    <source>
        <dbReference type="SAM" id="MobiDB-lite"/>
    </source>
</evidence>
<reference evidence="2 3" key="1">
    <citation type="journal article" date="2023" name="Sci. Data">
        <title>Genome assembly of the Korean intertidal mud-creeper Batillaria attramentaria.</title>
        <authorList>
            <person name="Patra A.K."/>
            <person name="Ho P.T."/>
            <person name="Jun S."/>
            <person name="Lee S.J."/>
            <person name="Kim Y."/>
            <person name="Won Y.J."/>
        </authorList>
    </citation>
    <scope>NUCLEOTIDE SEQUENCE [LARGE SCALE GENOMIC DNA]</scope>
    <source>
        <strain evidence="2">Wonlab-2016</strain>
    </source>
</reference>
<feature type="compositionally biased region" description="Polar residues" evidence="1">
    <location>
        <begin position="33"/>
        <end position="44"/>
    </location>
</feature>
<comment type="caution">
    <text evidence="2">The sequence shown here is derived from an EMBL/GenBank/DDBJ whole genome shotgun (WGS) entry which is preliminary data.</text>
</comment>
<dbReference type="AlphaFoldDB" id="A0ABD0LXH4"/>
<gene>
    <name evidence="2" type="ORF">BaRGS_00004501</name>
</gene>
<feature type="compositionally biased region" description="Low complexity" evidence="1">
    <location>
        <begin position="18"/>
        <end position="32"/>
    </location>
</feature>
<evidence type="ECO:0000313" key="3">
    <source>
        <dbReference type="Proteomes" id="UP001519460"/>
    </source>
</evidence>
<sequence length="173" mass="19206">MCSRQDFKLPNIFQAHRSTATSSSPLATPHTSRQPSGDLQSISKTKAENRCPRAAASDEQSELLSHRSIQQAALLLPLRASDANVPTKKPKKNPTKRSQPCKSDNNEHSDRPMFSTEREAERTDLSDTKLIERVQEETAVANTSCLDVTVKTYKTRLKESQSSGTDKVAQLRV</sequence>
<proteinExistence type="predicted"/>
<feature type="region of interest" description="Disordered" evidence="1">
    <location>
        <begin position="16"/>
        <end position="128"/>
    </location>
</feature>
<organism evidence="2 3">
    <name type="scientific">Batillaria attramentaria</name>
    <dbReference type="NCBI Taxonomy" id="370345"/>
    <lineage>
        <taxon>Eukaryota</taxon>
        <taxon>Metazoa</taxon>
        <taxon>Spiralia</taxon>
        <taxon>Lophotrochozoa</taxon>
        <taxon>Mollusca</taxon>
        <taxon>Gastropoda</taxon>
        <taxon>Caenogastropoda</taxon>
        <taxon>Sorbeoconcha</taxon>
        <taxon>Cerithioidea</taxon>
        <taxon>Batillariidae</taxon>
        <taxon>Batillaria</taxon>
    </lineage>
</organism>
<keyword evidence="3" id="KW-1185">Reference proteome</keyword>
<dbReference type="EMBL" id="JACVVK020000016">
    <property type="protein sequence ID" value="KAK7504197.1"/>
    <property type="molecule type" value="Genomic_DNA"/>
</dbReference>
<feature type="compositionally biased region" description="Basic and acidic residues" evidence="1">
    <location>
        <begin position="104"/>
        <end position="128"/>
    </location>
</feature>